<evidence type="ECO:0000313" key="1">
    <source>
        <dbReference type="EMBL" id="MFM9327198.1"/>
    </source>
</evidence>
<dbReference type="Proteomes" id="UP001631969">
    <property type="component" value="Unassembled WGS sequence"/>
</dbReference>
<evidence type="ECO:0000313" key="2">
    <source>
        <dbReference type="Proteomes" id="UP001631969"/>
    </source>
</evidence>
<organism evidence="1 2">
    <name type="scientific">Paenibacillus mesotrionivorans</name>
    <dbReference type="NCBI Taxonomy" id="3160968"/>
    <lineage>
        <taxon>Bacteria</taxon>
        <taxon>Bacillati</taxon>
        <taxon>Bacillota</taxon>
        <taxon>Bacilli</taxon>
        <taxon>Bacillales</taxon>
        <taxon>Paenibacillaceae</taxon>
        <taxon>Paenibacillus</taxon>
    </lineage>
</organism>
<sequence length="131" mass="13134">MGQPAAKKGDRILATDTHIVMIPAGAAMVPTLLPHPFTGIIDGALSSNVKIMGQPAATMNSTATNTPSHVPQGGPFQKPPANKGKILAGSATVRINGKMAARNGDTALTCNDPADLPVGKVVAAGTVFIGG</sequence>
<protein>
    <submittedName>
        <fullName evidence="1">PAAR domain-containing protein</fullName>
    </submittedName>
</protein>
<proteinExistence type="predicted"/>
<comment type="caution">
    <text evidence="1">The sequence shown here is derived from an EMBL/GenBank/DDBJ whole genome shotgun (WGS) entry which is preliminary data.</text>
</comment>
<keyword evidence="2" id="KW-1185">Reference proteome</keyword>
<name>A0ACC7NRD6_9BACL</name>
<accession>A0ACC7NRD6</accession>
<gene>
    <name evidence="1" type="ORF">ACI1P1_02695</name>
</gene>
<reference evidence="1" key="1">
    <citation type="submission" date="2024-12" db="EMBL/GenBank/DDBJ databases">
        <authorList>
            <person name="Wu N."/>
        </authorList>
    </citation>
    <scope>NUCLEOTIDE SEQUENCE</scope>
    <source>
        <strain evidence="1">P15</strain>
    </source>
</reference>
<dbReference type="EMBL" id="JBJURJ010000002">
    <property type="protein sequence ID" value="MFM9327198.1"/>
    <property type="molecule type" value="Genomic_DNA"/>
</dbReference>